<evidence type="ECO:0000313" key="2">
    <source>
        <dbReference type="Proteomes" id="UP000823775"/>
    </source>
</evidence>
<dbReference type="EMBL" id="JACEIK010004375">
    <property type="protein sequence ID" value="MCD9645232.1"/>
    <property type="molecule type" value="Genomic_DNA"/>
</dbReference>
<organism evidence="1 2">
    <name type="scientific">Datura stramonium</name>
    <name type="common">Jimsonweed</name>
    <name type="synonym">Common thornapple</name>
    <dbReference type="NCBI Taxonomy" id="4076"/>
    <lineage>
        <taxon>Eukaryota</taxon>
        <taxon>Viridiplantae</taxon>
        <taxon>Streptophyta</taxon>
        <taxon>Embryophyta</taxon>
        <taxon>Tracheophyta</taxon>
        <taxon>Spermatophyta</taxon>
        <taxon>Magnoliopsida</taxon>
        <taxon>eudicotyledons</taxon>
        <taxon>Gunneridae</taxon>
        <taxon>Pentapetalae</taxon>
        <taxon>asterids</taxon>
        <taxon>lamiids</taxon>
        <taxon>Solanales</taxon>
        <taxon>Solanaceae</taxon>
        <taxon>Solanoideae</taxon>
        <taxon>Datureae</taxon>
        <taxon>Datura</taxon>
    </lineage>
</organism>
<reference evidence="1 2" key="1">
    <citation type="journal article" date="2021" name="BMC Genomics">
        <title>Datura genome reveals duplications of psychoactive alkaloid biosynthetic genes and high mutation rate following tissue culture.</title>
        <authorList>
            <person name="Rajewski A."/>
            <person name="Carter-House D."/>
            <person name="Stajich J."/>
            <person name="Litt A."/>
        </authorList>
    </citation>
    <scope>NUCLEOTIDE SEQUENCE [LARGE SCALE GENOMIC DNA]</scope>
    <source>
        <strain evidence="1">AR-01</strain>
    </source>
</reference>
<accession>A0ABS8VG21</accession>
<gene>
    <name evidence="1" type="ORF">HAX54_034000</name>
</gene>
<evidence type="ECO:0000313" key="1">
    <source>
        <dbReference type="EMBL" id="MCD9645232.1"/>
    </source>
</evidence>
<proteinExistence type="predicted"/>
<sequence>GCAARPPSSCIRGPTPAACIKAGFTTRHPAHRPPGLGPPPFYNVLMCSPPGPSPRKGNLDKNLDDLELEKIVLITNLAKLDEKCQVLLSGKNSLIKNDFGGEIEESQDGLDAKLRKSQLELTITLERNSDL</sequence>
<name>A0ABS8VG21_DATST</name>
<dbReference type="Proteomes" id="UP000823775">
    <property type="component" value="Unassembled WGS sequence"/>
</dbReference>
<feature type="non-terminal residue" evidence="1">
    <location>
        <position position="1"/>
    </location>
</feature>
<keyword evidence="2" id="KW-1185">Reference proteome</keyword>
<comment type="caution">
    <text evidence="1">The sequence shown here is derived from an EMBL/GenBank/DDBJ whole genome shotgun (WGS) entry which is preliminary data.</text>
</comment>
<protein>
    <submittedName>
        <fullName evidence="1">Uncharacterized protein</fullName>
    </submittedName>
</protein>